<dbReference type="InterPro" id="IPR009000">
    <property type="entry name" value="Transl_B-barrel_sf"/>
</dbReference>
<dbReference type="Gene3D" id="2.40.30.60">
    <property type="entry name" value="RimM"/>
    <property type="match status" value="1"/>
</dbReference>
<dbReference type="GO" id="GO:0006364">
    <property type="term" value="P:rRNA processing"/>
    <property type="evidence" value="ECO:0007669"/>
    <property type="project" value="InterPro"/>
</dbReference>
<feature type="non-terminal residue" evidence="2">
    <location>
        <position position="100"/>
    </location>
</feature>
<gene>
    <name evidence="2" type="ORF">AVDCRST_MAG40-1236</name>
</gene>
<reference evidence="2" key="1">
    <citation type="submission" date="2020-02" db="EMBL/GenBank/DDBJ databases">
        <authorList>
            <person name="Meier V. D."/>
        </authorList>
    </citation>
    <scope>NUCLEOTIDE SEQUENCE</scope>
    <source>
        <strain evidence="2">AVDCRST_MAG40</strain>
    </source>
</reference>
<dbReference type="InterPro" id="IPR036976">
    <property type="entry name" value="RimM_N_sf"/>
</dbReference>
<dbReference type="Pfam" id="PF01782">
    <property type="entry name" value="RimM"/>
    <property type="match status" value="1"/>
</dbReference>
<dbReference type="AlphaFoldDB" id="A0A6J4KWN8"/>
<protein>
    <recommendedName>
        <fullName evidence="1">RimM N-terminal domain-containing protein</fullName>
    </recommendedName>
</protein>
<proteinExistence type="predicted"/>
<dbReference type="EMBL" id="CADCTX010000379">
    <property type="protein sequence ID" value="CAA9316024.1"/>
    <property type="molecule type" value="Genomic_DNA"/>
</dbReference>
<accession>A0A6J4KWN8</accession>
<dbReference type="SUPFAM" id="SSF50447">
    <property type="entry name" value="Translation proteins"/>
    <property type="match status" value="1"/>
</dbReference>
<name>A0A6J4KWN8_9BACT</name>
<feature type="domain" description="RimM N-terminal" evidence="1">
    <location>
        <begin position="11"/>
        <end position="95"/>
    </location>
</feature>
<evidence type="ECO:0000259" key="1">
    <source>
        <dbReference type="Pfam" id="PF01782"/>
    </source>
</evidence>
<evidence type="ECO:0000313" key="2">
    <source>
        <dbReference type="EMBL" id="CAA9316024.1"/>
    </source>
</evidence>
<sequence length="100" mass="10610">MSNAGPAHAIVGRVRKAHGLRGEIVVEPITSEPAAVFAAGRVVLLGDAVGNLRGDARAYAVRASSPFKGGWIVALDGLADRTEADLWRERYLFAPFAELP</sequence>
<organism evidence="2">
    <name type="scientific">uncultured Gemmatimonadaceae bacterium</name>
    <dbReference type="NCBI Taxonomy" id="246130"/>
    <lineage>
        <taxon>Bacteria</taxon>
        <taxon>Pseudomonadati</taxon>
        <taxon>Gemmatimonadota</taxon>
        <taxon>Gemmatimonadia</taxon>
        <taxon>Gemmatimonadales</taxon>
        <taxon>Gemmatimonadaceae</taxon>
        <taxon>environmental samples</taxon>
    </lineage>
</organism>
<dbReference type="InterPro" id="IPR002676">
    <property type="entry name" value="RimM_N"/>
</dbReference>